<feature type="transmembrane region" description="Helical" evidence="1">
    <location>
        <begin position="49"/>
        <end position="71"/>
    </location>
</feature>
<feature type="transmembrane region" description="Helical" evidence="1">
    <location>
        <begin position="397"/>
        <end position="425"/>
    </location>
</feature>
<dbReference type="InterPro" id="IPR001173">
    <property type="entry name" value="Glyco_trans_2-like"/>
</dbReference>
<dbReference type="Gene3D" id="3.90.550.10">
    <property type="entry name" value="Spore Coat Polysaccharide Biosynthesis Protein SpsA, Chain A"/>
    <property type="match status" value="1"/>
</dbReference>
<evidence type="ECO:0000313" key="3">
    <source>
        <dbReference type="EMBL" id="PIU99685.1"/>
    </source>
</evidence>
<keyword evidence="1" id="KW-0812">Transmembrane</keyword>
<protein>
    <recommendedName>
        <fullName evidence="2">Glycosyltransferase 2-like domain-containing protein</fullName>
    </recommendedName>
</protein>
<dbReference type="Proteomes" id="UP000228561">
    <property type="component" value="Unassembled WGS sequence"/>
</dbReference>
<keyword evidence="1" id="KW-0472">Membrane</keyword>
<keyword evidence="1" id="KW-1133">Transmembrane helix</keyword>
<dbReference type="InterPro" id="IPR029044">
    <property type="entry name" value="Nucleotide-diphossugar_trans"/>
</dbReference>
<feature type="transmembrane region" description="Helical" evidence="1">
    <location>
        <begin position="20"/>
        <end position="43"/>
    </location>
</feature>
<evidence type="ECO:0000313" key="4">
    <source>
        <dbReference type="Proteomes" id="UP000228561"/>
    </source>
</evidence>
<comment type="caution">
    <text evidence="3">The sequence shown here is derived from an EMBL/GenBank/DDBJ whole genome shotgun (WGS) entry which is preliminary data.</text>
</comment>
<feature type="domain" description="Glycosyltransferase 2-like" evidence="2">
    <location>
        <begin position="226"/>
        <end position="444"/>
    </location>
</feature>
<accession>A0A2M7B995</accession>
<gene>
    <name evidence="3" type="ORF">COS58_01140</name>
</gene>
<proteinExistence type="predicted"/>
<reference evidence="4" key="1">
    <citation type="submission" date="2017-09" db="EMBL/GenBank/DDBJ databases">
        <title>Depth-based differentiation of microbial function through sediment-hosted aquifers and enrichment of novel symbionts in the deep terrestrial subsurface.</title>
        <authorList>
            <person name="Probst A.J."/>
            <person name="Ladd B."/>
            <person name="Jarett J.K."/>
            <person name="Geller-Mcgrath D.E."/>
            <person name="Sieber C.M.K."/>
            <person name="Emerson J.B."/>
            <person name="Anantharaman K."/>
            <person name="Thomas B.C."/>
            <person name="Malmstrom R."/>
            <person name="Stieglmeier M."/>
            <person name="Klingl A."/>
            <person name="Woyke T."/>
            <person name="Ryan C.M."/>
            <person name="Banfield J.F."/>
        </authorList>
    </citation>
    <scope>NUCLEOTIDE SEQUENCE [LARGE SCALE GENOMIC DNA]</scope>
</reference>
<name>A0A2M7B995_9BACT</name>
<feature type="transmembrane region" description="Helical" evidence="1">
    <location>
        <begin position="445"/>
        <end position="465"/>
    </location>
</feature>
<evidence type="ECO:0000256" key="1">
    <source>
        <dbReference type="SAM" id="Phobius"/>
    </source>
</evidence>
<dbReference type="SUPFAM" id="SSF53448">
    <property type="entry name" value="Nucleotide-diphospho-sugar transferases"/>
    <property type="match status" value="1"/>
</dbReference>
<dbReference type="AlphaFoldDB" id="A0A2M7B995"/>
<dbReference type="PANTHER" id="PTHR36851:SF1">
    <property type="entry name" value="GLYCO_TRANS_2-LIKE DOMAIN-CONTAINING PROTEIN"/>
    <property type="match status" value="1"/>
</dbReference>
<dbReference type="Pfam" id="PF13632">
    <property type="entry name" value="Glyco_trans_2_3"/>
    <property type="match status" value="1"/>
</dbReference>
<evidence type="ECO:0000259" key="2">
    <source>
        <dbReference type="Pfam" id="PF13632"/>
    </source>
</evidence>
<dbReference type="PANTHER" id="PTHR36851">
    <property type="entry name" value="UNNAMED PRODUCT"/>
    <property type="match status" value="1"/>
</dbReference>
<sequence length="522" mass="61151">MAYPYLHVAFSRDLSGKNRVIYRLLEIFPGFLSWGTLVFLVFLSWQKPIWAAVFIITFDLYWLIKSAYLSIHLRMNWKRMRRNMEADWEERLKNFKYDHVWHMVILPFYKEGFDVISDCLESLLNSNYPRTDLAVNSKVGPCFKDRMIIVLASEERAGKEAEEVCRLAFEKYHDKFAHFLITKHPKNLENEIPGKGSNIAWAAEETRVKILDANRIKYEDVIVSAFDIDTRVYSQYFLCMVWHFLTAEHPYQSSYQPVPIYNNNIWDAPSFSRVVATSGTFWQMMQQERPERLATFSSHSVSFKALYDVGYWQKNMVSEDSRIFWNCLLYYDGDYSVIPLSYPVSMDANLAPTFWQTAKNVYKQQRRWCWGTAENATYLLFGFLKNRKIPLAKRIRLALVQIEGSWSLATNPLIIFFLGWLPLFLGGSEFNTSLIAYNLPRVTRSLMIIAMMGLIASAIISTWFLPPRPAKYRKTKYFAMILQWIMVPLTIPIFGAIPGLDAQTRLMLGKYMGFWVTPKHRK</sequence>
<organism evidence="3 4">
    <name type="scientific">Candidatus Tagabacteria bacterium CG03_land_8_20_14_0_80_41_22</name>
    <dbReference type="NCBI Taxonomy" id="1975020"/>
    <lineage>
        <taxon>Bacteria</taxon>
        <taxon>Candidatus Tagaibacteriota</taxon>
    </lineage>
</organism>
<feature type="transmembrane region" description="Helical" evidence="1">
    <location>
        <begin position="477"/>
        <end position="497"/>
    </location>
</feature>
<dbReference type="EMBL" id="PEVG01000013">
    <property type="protein sequence ID" value="PIU99685.1"/>
    <property type="molecule type" value="Genomic_DNA"/>
</dbReference>